<dbReference type="Proteomes" id="UP000773064">
    <property type="component" value="Unassembled WGS sequence"/>
</dbReference>
<evidence type="ECO:0000313" key="4">
    <source>
        <dbReference type="Proteomes" id="UP000773064"/>
    </source>
</evidence>
<name>A0ABS5UQJ2_9BIFI</name>
<protein>
    <submittedName>
        <fullName evidence="3">Amidohydrolase family protein</fullName>
    </submittedName>
</protein>
<accession>A0ABS5UQJ2</accession>
<dbReference type="InterPro" id="IPR051781">
    <property type="entry name" value="Metallo-dep_Hydrolase"/>
</dbReference>
<sequence>MIWRSPGLIDAHAHISWTDFDAADRGRRTPEDTVRLIAEQARLMRACGFTAMRDAGGASDPSRIPGLTVVGCAAMIGAAEARDRASLDATLSALSVGTRPALSVGTRPAAAPSSARPSSMGDPSALTLGTRPPAAPWVKLFLTGGMGAPPEHVLDPLMTRETIRAIIARIHASGRRAMAHVWGGSALDWAIDAGVDTVEHGVYLTGAQAERLAAARIPLVPTVNIYRILADRAQAGPGGLDVPAVVSERAARAADAHPRAVALARDAGVTIGVGTDYCTPYLFGRNLEELDALESCGLTRAETWRAATETNARIIGLDGPAPEVAFAADPIRVPHVADLARRGVSAREIGVSGV</sequence>
<feature type="region of interest" description="Disordered" evidence="1">
    <location>
        <begin position="102"/>
        <end position="124"/>
    </location>
</feature>
<feature type="domain" description="Amidohydrolase-related" evidence="2">
    <location>
        <begin position="6"/>
        <end position="318"/>
    </location>
</feature>
<dbReference type="Pfam" id="PF01979">
    <property type="entry name" value="Amidohydro_1"/>
    <property type="match status" value="1"/>
</dbReference>
<dbReference type="InterPro" id="IPR032466">
    <property type="entry name" value="Metal_Hydrolase"/>
</dbReference>
<dbReference type="SUPFAM" id="SSF51556">
    <property type="entry name" value="Metallo-dependent hydrolases"/>
    <property type="match status" value="1"/>
</dbReference>
<evidence type="ECO:0000313" key="3">
    <source>
        <dbReference type="EMBL" id="MBT1173199.1"/>
    </source>
</evidence>
<proteinExistence type="predicted"/>
<reference evidence="3 4" key="1">
    <citation type="journal article" date="2021" name="Environ. Microbiol.">
        <title>Genetic insights into the dark matter of the mammalian gut microbiota through targeted genome reconstruction.</title>
        <authorList>
            <person name="Lugli G.A."/>
            <person name="Alessandri G."/>
            <person name="Milani C."/>
            <person name="Viappiani A."/>
            <person name="Fontana F."/>
            <person name="Tarracchini C."/>
            <person name="Mancabelli L."/>
            <person name="Argentini C."/>
            <person name="Ruiz L."/>
            <person name="Margolles A."/>
            <person name="van Sinderen D."/>
            <person name="Turroni F."/>
            <person name="Ventura M."/>
        </authorList>
    </citation>
    <scope>NUCLEOTIDE SEQUENCE [LARGE SCALE GENOMIC DNA]</scope>
    <source>
        <strain evidence="3 4">MA2</strain>
    </source>
</reference>
<dbReference type="InterPro" id="IPR006680">
    <property type="entry name" value="Amidohydro-rel"/>
</dbReference>
<comment type="caution">
    <text evidence="3">The sequence shown here is derived from an EMBL/GenBank/DDBJ whole genome shotgun (WGS) entry which is preliminary data.</text>
</comment>
<feature type="compositionally biased region" description="Low complexity" evidence="1">
    <location>
        <begin position="107"/>
        <end position="119"/>
    </location>
</feature>
<dbReference type="Gene3D" id="3.20.20.140">
    <property type="entry name" value="Metal-dependent hydrolases"/>
    <property type="match status" value="2"/>
</dbReference>
<dbReference type="RefSeq" id="WP_214358463.1">
    <property type="nucleotide sequence ID" value="NZ_JAFEJS010000007.1"/>
</dbReference>
<dbReference type="PANTHER" id="PTHR43135:SF3">
    <property type="entry name" value="ALPHA-D-RIBOSE 1-METHYLPHOSPHONATE 5-TRIPHOSPHATE DIPHOSPHATASE"/>
    <property type="match status" value="1"/>
</dbReference>
<keyword evidence="4" id="KW-1185">Reference proteome</keyword>
<gene>
    <name evidence="3" type="ORF">JS528_07510</name>
</gene>
<evidence type="ECO:0000259" key="2">
    <source>
        <dbReference type="Pfam" id="PF01979"/>
    </source>
</evidence>
<evidence type="ECO:0000256" key="1">
    <source>
        <dbReference type="SAM" id="MobiDB-lite"/>
    </source>
</evidence>
<dbReference type="PANTHER" id="PTHR43135">
    <property type="entry name" value="ALPHA-D-RIBOSE 1-METHYLPHOSPHONATE 5-TRIPHOSPHATE DIPHOSPHATASE"/>
    <property type="match status" value="1"/>
</dbReference>
<dbReference type="EMBL" id="JAFEJS010000007">
    <property type="protein sequence ID" value="MBT1173199.1"/>
    <property type="molecule type" value="Genomic_DNA"/>
</dbReference>
<organism evidence="3 4">
    <name type="scientific">Bifidobacterium santillanense</name>
    <dbReference type="NCBI Taxonomy" id="2809028"/>
    <lineage>
        <taxon>Bacteria</taxon>
        <taxon>Bacillati</taxon>
        <taxon>Actinomycetota</taxon>
        <taxon>Actinomycetes</taxon>
        <taxon>Bifidobacteriales</taxon>
        <taxon>Bifidobacteriaceae</taxon>
        <taxon>Bifidobacterium</taxon>
    </lineage>
</organism>